<dbReference type="OrthoDB" id="7907064at2"/>
<name>A0A074TR67_9RHOB</name>
<gene>
    <name evidence="3" type="ORF">DL1_07585</name>
</gene>
<keyword evidence="2" id="KW-0812">Transmembrane</keyword>
<evidence type="ECO:0008006" key="5">
    <source>
        <dbReference type="Google" id="ProtNLM"/>
    </source>
</evidence>
<accession>A0A074TR67</accession>
<feature type="compositionally biased region" description="Polar residues" evidence="1">
    <location>
        <begin position="120"/>
        <end position="129"/>
    </location>
</feature>
<proteinExistence type="predicted"/>
<evidence type="ECO:0000256" key="2">
    <source>
        <dbReference type="SAM" id="Phobius"/>
    </source>
</evidence>
<keyword evidence="2" id="KW-1133">Transmembrane helix</keyword>
<evidence type="ECO:0000313" key="3">
    <source>
        <dbReference type="EMBL" id="KEP71463.1"/>
    </source>
</evidence>
<dbReference type="eggNOG" id="COG4961">
    <property type="taxonomic scope" value="Bacteria"/>
</dbReference>
<sequence>MSSQIYPSETPPAARMRAAFRHDEEGAVTIPSLIWLVFYFFLMFSAVEMSVMMIKQTLLDRGVAMTARVMQIGISRKPDEAVLKKSICDNVAFIGDCMQNLTVETFSVDQADWTSTLSGHPLNCESSSDNTEDTPPTDPNLEYGTDDELMLMRVCLRVKPMMQDNFISKALTAAWPWGDRYALVVTTAFVNEPRVSSAGSGT</sequence>
<protein>
    <recommendedName>
        <fullName evidence="5">Pilus assembly protein TadE</fullName>
    </recommendedName>
</protein>
<feature type="transmembrane region" description="Helical" evidence="2">
    <location>
        <begin position="33"/>
        <end position="54"/>
    </location>
</feature>
<evidence type="ECO:0000313" key="4">
    <source>
        <dbReference type="Proteomes" id="UP000027725"/>
    </source>
</evidence>
<reference evidence="3 4" key="1">
    <citation type="submission" date="2014-03" db="EMBL/GenBank/DDBJ databases">
        <title>The draft genome sequence of Thioclava dalianensis DLFJ1-1.</title>
        <authorList>
            <person name="Lai Q."/>
            <person name="Shao Z."/>
        </authorList>
    </citation>
    <scope>NUCLEOTIDE SEQUENCE [LARGE SCALE GENOMIC DNA]</scope>
    <source>
        <strain evidence="3 4">DLFJ1-1</strain>
    </source>
</reference>
<dbReference type="Proteomes" id="UP000027725">
    <property type="component" value="Unassembled WGS sequence"/>
</dbReference>
<dbReference type="EMBL" id="JHEH01000002">
    <property type="protein sequence ID" value="KEP71463.1"/>
    <property type="molecule type" value="Genomic_DNA"/>
</dbReference>
<keyword evidence="2" id="KW-0472">Membrane</keyword>
<comment type="caution">
    <text evidence="3">The sequence shown here is derived from an EMBL/GenBank/DDBJ whole genome shotgun (WGS) entry which is preliminary data.</text>
</comment>
<dbReference type="AlphaFoldDB" id="A0A074TR67"/>
<feature type="region of interest" description="Disordered" evidence="1">
    <location>
        <begin position="120"/>
        <end position="144"/>
    </location>
</feature>
<dbReference type="RefSeq" id="WP_038062129.1">
    <property type="nucleotide sequence ID" value="NZ_FOVB01000001.1"/>
</dbReference>
<keyword evidence="4" id="KW-1185">Reference proteome</keyword>
<evidence type="ECO:0000256" key="1">
    <source>
        <dbReference type="SAM" id="MobiDB-lite"/>
    </source>
</evidence>
<dbReference type="STRING" id="1185766.SAMN05216224_101364"/>
<organism evidence="3 4">
    <name type="scientific">Thioclava dalianensis</name>
    <dbReference type="NCBI Taxonomy" id="1185766"/>
    <lineage>
        <taxon>Bacteria</taxon>
        <taxon>Pseudomonadati</taxon>
        <taxon>Pseudomonadota</taxon>
        <taxon>Alphaproteobacteria</taxon>
        <taxon>Rhodobacterales</taxon>
        <taxon>Paracoccaceae</taxon>
        <taxon>Thioclava</taxon>
    </lineage>
</organism>